<comment type="catalytic activity">
    <reaction evidence="7">
        <text>L-histidinol phosphate + H2O = L-histidinol + phosphate</text>
        <dbReference type="Rhea" id="RHEA:14465"/>
        <dbReference type="ChEBI" id="CHEBI:15377"/>
        <dbReference type="ChEBI" id="CHEBI:43474"/>
        <dbReference type="ChEBI" id="CHEBI:57699"/>
        <dbReference type="ChEBI" id="CHEBI:57980"/>
        <dbReference type="EC" id="3.1.3.15"/>
    </reaction>
</comment>
<dbReference type="RefSeq" id="WP_079726908.1">
    <property type="nucleotide sequence ID" value="NZ_FUZP01000001.1"/>
</dbReference>
<evidence type="ECO:0000256" key="3">
    <source>
        <dbReference type="ARBA" id="ARBA00004970"/>
    </source>
</evidence>
<comment type="similarity">
    <text evidence="10">Belongs to the inositol monophosphatase superfamily.</text>
</comment>
<protein>
    <recommendedName>
        <fullName evidence="10">Inositol-1-monophosphatase</fullName>
        <ecNumber evidence="10">3.1.3.25</ecNumber>
    </recommendedName>
</protein>
<accession>A0A1T5IQQ5</accession>
<dbReference type="PANTHER" id="PTHR20854:SF4">
    <property type="entry name" value="INOSITOL-1-MONOPHOSPHATASE-RELATED"/>
    <property type="match status" value="1"/>
</dbReference>
<dbReference type="STRING" id="123320.SAMN06309945_0720"/>
<keyword evidence="4 9" id="KW-0479">Metal-binding</keyword>
<evidence type="ECO:0000256" key="7">
    <source>
        <dbReference type="ARBA" id="ARBA00049158"/>
    </source>
</evidence>
<comment type="cofactor">
    <cofactor evidence="2 9 10">
        <name>Mg(2+)</name>
        <dbReference type="ChEBI" id="CHEBI:18420"/>
    </cofactor>
</comment>
<keyword evidence="6 9" id="KW-0460">Magnesium</keyword>
<dbReference type="GO" id="GO:0046872">
    <property type="term" value="F:metal ion binding"/>
    <property type="evidence" value="ECO:0007669"/>
    <property type="project" value="UniProtKB-KW"/>
</dbReference>
<dbReference type="SUPFAM" id="SSF56655">
    <property type="entry name" value="Carbohydrate phosphatase"/>
    <property type="match status" value="1"/>
</dbReference>
<feature type="binding site" evidence="9">
    <location>
        <position position="86"/>
    </location>
    <ligand>
        <name>Mg(2+)</name>
        <dbReference type="ChEBI" id="CHEBI:18420"/>
        <label>1</label>
        <note>catalytic</note>
    </ligand>
</feature>
<proteinExistence type="inferred from homology"/>
<dbReference type="EC" id="3.1.3.25" evidence="10"/>
<comment type="pathway">
    <text evidence="3">Amino-acid biosynthesis; L-histidine biosynthesis; L-histidine from 5-phospho-alpha-D-ribose 1-diphosphate: step 8/9.</text>
</comment>
<feature type="binding site" evidence="9">
    <location>
        <position position="219"/>
    </location>
    <ligand>
        <name>Mg(2+)</name>
        <dbReference type="ChEBI" id="CHEBI:18420"/>
        <label>1</label>
        <note>catalytic</note>
    </ligand>
</feature>
<feature type="binding site" evidence="9">
    <location>
        <position position="70"/>
    </location>
    <ligand>
        <name>Mg(2+)</name>
        <dbReference type="ChEBI" id="CHEBI:18420"/>
        <label>1</label>
        <note>catalytic</note>
    </ligand>
</feature>
<dbReference type="Gene3D" id="3.30.540.10">
    <property type="entry name" value="Fructose-1,6-Bisphosphatase, subunit A, domain 1"/>
    <property type="match status" value="1"/>
</dbReference>
<dbReference type="AlphaFoldDB" id="A0A1T5IQQ5"/>
<dbReference type="Proteomes" id="UP000190857">
    <property type="component" value="Unassembled WGS sequence"/>
</dbReference>
<dbReference type="GO" id="GO:0008934">
    <property type="term" value="F:inositol monophosphate 1-phosphatase activity"/>
    <property type="evidence" value="ECO:0007669"/>
    <property type="project" value="InterPro"/>
</dbReference>
<dbReference type="OrthoDB" id="9772456at2"/>
<organism evidence="11 12">
    <name type="scientific">Okibacterium fritillariae</name>
    <dbReference type="NCBI Taxonomy" id="123320"/>
    <lineage>
        <taxon>Bacteria</taxon>
        <taxon>Bacillati</taxon>
        <taxon>Actinomycetota</taxon>
        <taxon>Actinomycetes</taxon>
        <taxon>Micrococcales</taxon>
        <taxon>Microbacteriaceae</taxon>
        <taxon>Okibacterium</taxon>
    </lineage>
</organism>
<comment type="function">
    <text evidence="8">Catalyzes the dephosphorylation of histidinol-phosphate to histidinol, the direct precursor of histidine.</text>
</comment>
<dbReference type="GO" id="GO:0006020">
    <property type="term" value="P:inositol metabolic process"/>
    <property type="evidence" value="ECO:0007669"/>
    <property type="project" value="TreeGrafter"/>
</dbReference>
<evidence type="ECO:0000256" key="9">
    <source>
        <dbReference type="PIRSR" id="PIRSR600760-2"/>
    </source>
</evidence>
<keyword evidence="5 10" id="KW-0378">Hydrolase</keyword>
<dbReference type="GO" id="GO:0004401">
    <property type="term" value="F:histidinol-phosphatase activity"/>
    <property type="evidence" value="ECO:0007669"/>
    <property type="project" value="UniProtKB-EC"/>
</dbReference>
<dbReference type="Gene3D" id="3.40.190.80">
    <property type="match status" value="1"/>
</dbReference>
<dbReference type="GO" id="GO:0007165">
    <property type="term" value="P:signal transduction"/>
    <property type="evidence" value="ECO:0007669"/>
    <property type="project" value="TreeGrafter"/>
</dbReference>
<dbReference type="CDD" id="cd01639">
    <property type="entry name" value="IMPase"/>
    <property type="match status" value="1"/>
</dbReference>
<evidence type="ECO:0000256" key="2">
    <source>
        <dbReference type="ARBA" id="ARBA00001946"/>
    </source>
</evidence>
<dbReference type="InterPro" id="IPR020583">
    <property type="entry name" value="Inositol_monoP_metal-BS"/>
</dbReference>
<dbReference type="PRINTS" id="PR00377">
    <property type="entry name" value="IMPHPHTASES"/>
</dbReference>
<dbReference type="Pfam" id="PF00459">
    <property type="entry name" value="Inositol_P"/>
    <property type="match status" value="1"/>
</dbReference>
<evidence type="ECO:0000313" key="11">
    <source>
        <dbReference type="EMBL" id="SKC41328.1"/>
    </source>
</evidence>
<dbReference type="FunFam" id="3.30.540.10:FF:000003">
    <property type="entry name" value="Inositol-1-monophosphatase"/>
    <property type="match status" value="1"/>
</dbReference>
<evidence type="ECO:0000256" key="5">
    <source>
        <dbReference type="ARBA" id="ARBA00022801"/>
    </source>
</evidence>
<feature type="binding site" evidence="9">
    <location>
        <position position="89"/>
    </location>
    <ligand>
        <name>Mg(2+)</name>
        <dbReference type="ChEBI" id="CHEBI:18420"/>
        <label>1</label>
        <note>catalytic</note>
    </ligand>
</feature>
<evidence type="ECO:0000256" key="10">
    <source>
        <dbReference type="RuleBase" id="RU364068"/>
    </source>
</evidence>
<dbReference type="PROSITE" id="PS00629">
    <property type="entry name" value="IMP_1"/>
    <property type="match status" value="1"/>
</dbReference>
<dbReference type="InterPro" id="IPR033942">
    <property type="entry name" value="IMPase"/>
</dbReference>
<gene>
    <name evidence="11" type="ORF">SAMN06309945_0720</name>
</gene>
<name>A0A1T5IQQ5_9MICO</name>
<feature type="binding site" evidence="9">
    <location>
        <position position="88"/>
    </location>
    <ligand>
        <name>Mg(2+)</name>
        <dbReference type="ChEBI" id="CHEBI:18420"/>
        <label>1</label>
        <note>catalytic</note>
    </ligand>
</feature>
<keyword evidence="12" id="KW-1185">Reference proteome</keyword>
<dbReference type="InterPro" id="IPR000760">
    <property type="entry name" value="Inositol_monophosphatase-like"/>
</dbReference>
<reference evidence="11 12" key="1">
    <citation type="submission" date="2017-02" db="EMBL/GenBank/DDBJ databases">
        <authorList>
            <person name="Peterson S.W."/>
        </authorList>
    </citation>
    <scope>NUCLEOTIDE SEQUENCE [LARGE SCALE GENOMIC DNA]</scope>
    <source>
        <strain evidence="11 12">VKM Ac-2059</strain>
    </source>
</reference>
<dbReference type="PANTHER" id="PTHR20854">
    <property type="entry name" value="INOSITOL MONOPHOSPHATASE"/>
    <property type="match status" value="1"/>
</dbReference>
<evidence type="ECO:0000256" key="6">
    <source>
        <dbReference type="ARBA" id="ARBA00022842"/>
    </source>
</evidence>
<comment type="catalytic activity">
    <reaction evidence="1 10">
        <text>a myo-inositol phosphate + H2O = myo-inositol + phosphate</text>
        <dbReference type="Rhea" id="RHEA:24056"/>
        <dbReference type="ChEBI" id="CHEBI:15377"/>
        <dbReference type="ChEBI" id="CHEBI:17268"/>
        <dbReference type="ChEBI" id="CHEBI:43474"/>
        <dbReference type="ChEBI" id="CHEBI:84139"/>
        <dbReference type="EC" id="3.1.3.25"/>
    </reaction>
</comment>
<evidence type="ECO:0000256" key="4">
    <source>
        <dbReference type="ARBA" id="ARBA00022723"/>
    </source>
</evidence>
<sequence>MTAAAEFVALAQDIAAEASALAFKRRHEGVSVAASKSSPEDIVTAADREVEQLIKGRLADARPNDGFLGEETGEASSASGITWVVDPIDGTVNYLYGIPAYAVSIAVVEGDADPATWESIAGVVANPAADETFVATRGGGATLNGRSLSVNRNVPLNLALTGTGFSYAAERRVVQAGVVQNLLAEVRDIRRIGSAALDLCNVAAGRIDAYYERGLNPWDLGAGALIAEEAGATVAGFDGARYGRDLTIAAAPELFKELEIALKRAGLTLD</sequence>
<evidence type="ECO:0000313" key="12">
    <source>
        <dbReference type="Proteomes" id="UP000190857"/>
    </source>
</evidence>
<evidence type="ECO:0000256" key="1">
    <source>
        <dbReference type="ARBA" id="ARBA00001033"/>
    </source>
</evidence>
<dbReference type="EMBL" id="FUZP01000001">
    <property type="protein sequence ID" value="SKC41328.1"/>
    <property type="molecule type" value="Genomic_DNA"/>
</dbReference>
<evidence type="ECO:0000256" key="8">
    <source>
        <dbReference type="ARBA" id="ARBA00053547"/>
    </source>
</evidence>